<evidence type="ECO:0000256" key="4">
    <source>
        <dbReference type="ARBA" id="ARBA00022989"/>
    </source>
</evidence>
<evidence type="ECO:0000313" key="7">
    <source>
        <dbReference type="EMBL" id="MBU2712412.1"/>
    </source>
</evidence>
<keyword evidence="3 6" id="KW-0812">Transmembrane</keyword>
<protein>
    <submittedName>
        <fullName evidence="7">ABC transporter permease</fullName>
    </submittedName>
</protein>
<feature type="transmembrane region" description="Helical" evidence="6">
    <location>
        <begin position="36"/>
        <end position="57"/>
    </location>
</feature>
<keyword evidence="5 6" id="KW-0472">Membrane</keyword>
<sequence length="267" mass="29953">MEMIELSYADLALCILLLSMLALFQRNLAPGLTRQLFISMVRMLLQLSIIGLVLTWLFSHVQLSWILGIALLMILAAGREANARQTYSWVTRWNIWISTVALFIATTSMLLLMLLAFIQATPWYHPQYFIPLLGMLLGNSLNGVSLAREYMTVTAHDAQERIEGQLMQGANWLQATVFLRRQAQHNAMIPAINSMAAAGIISLPGMMTGQILAGTDPSQAIRYQIVILILIAIATGLGSLITTFFTARQLFDKRQRLRLDRLKPARH</sequence>
<comment type="caution">
    <text evidence="7">The sequence shown here is derived from an EMBL/GenBank/DDBJ whole genome shotgun (WGS) entry which is preliminary data.</text>
</comment>
<feature type="transmembrane region" description="Helical" evidence="6">
    <location>
        <begin position="225"/>
        <end position="247"/>
    </location>
</feature>
<keyword evidence="8" id="KW-1185">Reference proteome</keyword>
<name>A0ABS5ZEC7_9GAMM</name>
<feature type="transmembrane region" description="Helical" evidence="6">
    <location>
        <begin position="191"/>
        <end position="213"/>
    </location>
</feature>
<feature type="transmembrane region" description="Helical" evidence="6">
    <location>
        <begin position="93"/>
        <end position="116"/>
    </location>
</feature>
<evidence type="ECO:0000256" key="6">
    <source>
        <dbReference type="SAM" id="Phobius"/>
    </source>
</evidence>
<dbReference type="PANTHER" id="PTHR30028">
    <property type="entry name" value="UPF0014 INNER MEMBRANE PROTEIN YBBM-RELATED"/>
    <property type="match status" value="1"/>
</dbReference>
<dbReference type="InterPro" id="IPR005226">
    <property type="entry name" value="UPF0014_fam"/>
</dbReference>
<evidence type="ECO:0000256" key="2">
    <source>
        <dbReference type="ARBA" id="ARBA00005268"/>
    </source>
</evidence>
<organism evidence="7 8">
    <name type="scientific">Zooshikella harenae</name>
    <dbReference type="NCBI Taxonomy" id="2827238"/>
    <lineage>
        <taxon>Bacteria</taxon>
        <taxon>Pseudomonadati</taxon>
        <taxon>Pseudomonadota</taxon>
        <taxon>Gammaproteobacteria</taxon>
        <taxon>Oceanospirillales</taxon>
        <taxon>Zooshikellaceae</taxon>
        <taxon>Zooshikella</taxon>
    </lineage>
</organism>
<dbReference type="Pfam" id="PF03649">
    <property type="entry name" value="UPF0014"/>
    <property type="match status" value="1"/>
</dbReference>
<accession>A0ABS5ZEC7</accession>
<dbReference type="PANTHER" id="PTHR30028:SF0">
    <property type="entry name" value="PROTEIN ALUMINUM SENSITIVE 3"/>
    <property type="match status" value="1"/>
</dbReference>
<proteinExistence type="inferred from homology"/>
<reference evidence="7 8" key="1">
    <citation type="submission" date="2021-04" db="EMBL/GenBank/DDBJ databases">
        <authorList>
            <person name="Pira H."/>
            <person name="Risdian C."/>
            <person name="Wink J."/>
        </authorList>
    </citation>
    <scope>NUCLEOTIDE SEQUENCE [LARGE SCALE GENOMIC DNA]</scope>
    <source>
        <strain evidence="7 8">WH53</strain>
    </source>
</reference>
<evidence type="ECO:0000256" key="1">
    <source>
        <dbReference type="ARBA" id="ARBA00004141"/>
    </source>
</evidence>
<comment type="similarity">
    <text evidence="2">Belongs to the UPF0014 family.</text>
</comment>
<gene>
    <name evidence="7" type="ORF">KCG35_15200</name>
</gene>
<comment type="subcellular location">
    <subcellularLocation>
        <location evidence="1">Membrane</location>
        <topology evidence="1">Multi-pass membrane protein</topology>
    </subcellularLocation>
</comment>
<evidence type="ECO:0000313" key="8">
    <source>
        <dbReference type="Proteomes" id="UP000690515"/>
    </source>
</evidence>
<keyword evidence="4 6" id="KW-1133">Transmembrane helix</keyword>
<feature type="transmembrane region" description="Helical" evidence="6">
    <location>
        <begin position="128"/>
        <end position="147"/>
    </location>
</feature>
<feature type="transmembrane region" description="Helical" evidence="6">
    <location>
        <begin position="6"/>
        <end position="24"/>
    </location>
</feature>
<evidence type="ECO:0000256" key="3">
    <source>
        <dbReference type="ARBA" id="ARBA00022692"/>
    </source>
</evidence>
<feature type="transmembrane region" description="Helical" evidence="6">
    <location>
        <begin position="63"/>
        <end position="81"/>
    </location>
</feature>
<evidence type="ECO:0000256" key="5">
    <source>
        <dbReference type="ARBA" id="ARBA00023136"/>
    </source>
</evidence>
<dbReference type="Proteomes" id="UP000690515">
    <property type="component" value="Unassembled WGS sequence"/>
</dbReference>
<dbReference type="EMBL" id="JAGSOY010000037">
    <property type="protein sequence ID" value="MBU2712412.1"/>
    <property type="molecule type" value="Genomic_DNA"/>
</dbReference>